<evidence type="ECO:0000256" key="3">
    <source>
        <dbReference type="ARBA" id="ARBA00022617"/>
    </source>
</evidence>
<dbReference type="InterPro" id="IPR047146">
    <property type="entry name" value="Cyt_P450_E_CYP52_fungi"/>
</dbReference>
<evidence type="ECO:0000256" key="2">
    <source>
        <dbReference type="ARBA" id="ARBA00010617"/>
    </source>
</evidence>
<evidence type="ECO:0000256" key="9">
    <source>
        <dbReference type="SAM" id="Phobius"/>
    </source>
</evidence>
<dbReference type="GO" id="GO:0016705">
    <property type="term" value="F:oxidoreductase activity, acting on paired donors, with incorporation or reduction of molecular oxygen"/>
    <property type="evidence" value="ECO:0007669"/>
    <property type="project" value="InterPro"/>
</dbReference>
<evidence type="ECO:0000313" key="10">
    <source>
        <dbReference type="EMBL" id="CAD6503133.1"/>
    </source>
</evidence>
<evidence type="ECO:0000313" key="11">
    <source>
        <dbReference type="Proteomes" id="UP000683417"/>
    </source>
</evidence>
<dbReference type="GO" id="GO:0005506">
    <property type="term" value="F:iron ion binding"/>
    <property type="evidence" value="ECO:0007669"/>
    <property type="project" value="InterPro"/>
</dbReference>
<evidence type="ECO:0000256" key="8">
    <source>
        <dbReference type="RuleBase" id="RU000461"/>
    </source>
</evidence>
<keyword evidence="5 8" id="KW-0560">Oxidoreductase</keyword>
<keyword evidence="4 8" id="KW-0479">Metal-binding</keyword>
<dbReference type="InterPro" id="IPR017972">
    <property type="entry name" value="Cyt_P450_CS"/>
</dbReference>
<protein>
    <submittedName>
        <fullName evidence="10">BgTH12-02802</fullName>
    </submittedName>
</protein>
<keyword evidence="6 8" id="KW-0408">Iron</keyword>
<feature type="transmembrane region" description="Helical" evidence="9">
    <location>
        <begin position="40"/>
        <end position="59"/>
    </location>
</feature>
<comment type="cofactor">
    <cofactor evidence="1">
        <name>heme</name>
        <dbReference type="ChEBI" id="CHEBI:30413"/>
    </cofactor>
</comment>
<evidence type="ECO:0000256" key="7">
    <source>
        <dbReference type="ARBA" id="ARBA00023033"/>
    </source>
</evidence>
<name>A0A9W4D2J6_BLUGR</name>
<evidence type="ECO:0000256" key="1">
    <source>
        <dbReference type="ARBA" id="ARBA00001971"/>
    </source>
</evidence>
<dbReference type="CDD" id="cd11063">
    <property type="entry name" value="CYP52"/>
    <property type="match status" value="1"/>
</dbReference>
<evidence type="ECO:0000256" key="6">
    <source>
        <dbReference type="ARBA" id="ARBA00023004"/>
    </source>
</evidence>
<keyword evidence="7 8" id="KW-0503">Monooxygenase</keyword>
<dbReference type="GO" id="GO:0004497">
    <property type="term" value="F:monooxygenase activity"/>
    <property type="evidence" value="ECO:0007669"/>
    <property type="project" value="UniProtKB-KW"/>
</dbReference>
<evidence type="ECO:0000256" key="4">
    <source>
        <dbReference type="ARBA" id="ARBA00022723"/>
    </source>
</evidence>
<keyword evidence="3 8" id="KW-0349">Heme</keyword>
<dbReference type="PROSITE" id="PS00086">
    <property type="entry name" value="CYTOCHROME_P450"/>
    <property type="match status" value="1"/>
</dbReference>
<keyword evidence="9" id="KW-0472">Membrane</keyword>
<evidence type="ECO:0000256" key="5">
    <source>
        <dbReference type="ARBA" id="ARBA00023002"/>
    </source>
</evidence>
<comment type="similarity">
    <text evidence="2 8">Belongs to the cytochrome P450 family.</text>
</comment>
<dbReference type="EMBL" id="CAJHIT010000007">
    <property type="protein sequence ID" value="CAD6503133.1"/>
    <property type="molecule type" value="Genomic_DNA"/>
</dbReference>
<accession>A0A9W4D2J6</accession>
<comment type="caution">
    <text evidence="10">The sequence shown here is derived from an EMBL/GenBank/DDBJ whole genome shotgun (WGS) entry which is preliminary data.</text>
</comment>
<reference evidence="10" key="1">
    <citation type="submission" date="2020-10" db="EMBL/GenBank/DDBJ databases">
        <authorList>
            <person name="Muller C M."/>
        </authorList>
    </citation>
    <scope>NUCLEOTIDE SEQUENCE</scope>
    <source>
        <strain evidence="10">THUN-12</strain>
    </source>
</reference>
<feature type="non-terminal residue" evidence="10">
    <location>
        <position position="1"/>
    </location>
</feature>
<gene>
    <name evidence="10" type="ORF">BGTH12_LOCUS4491</name>
</gene>
<dbReference type="Pfam" id="PF00067">
    <property type="entry name" value="p450"/>
    <property type="match status" value="1"/>
</dbReference>
<keyword evidence="9" id="KW-1133">Transmembrane helix</keyword>
<dbReference type="Proteomes" id="UP000683417">
    <property type="component" value="Unassembled WGS sequence"/>
</dbReference>
<sequence length="566" mass="63950">FAQFTLSFLFLQHRHSSRFLDTPLSPAPPRHIMTLPTTVVALLLAGVAYTISYIISRLLRARRIIRLSRELQCEKPPVLKSHWPLGIDTLMRSMKAVGENLYPTVSIERTQEIGSVTYSFSILGTENLYTADEENIKAMLAVQFKDFELGAMRRGNFWPLLGNGIFTQDGPGWEHSRAMMRPQFARDQISDLDMEECHVQNMMRALELCMAKDGSGIIEDIDLQVLFFRLTLDSATEFLFGKSVETQVHLLGHNTNGPIPGIENSVRAKFAFAFDGAQKTLAIRARLVNGYWLFSPPGFKDSCKVCHDFIDEYVHLALNKAKRLQANDVEKDGDAKEKYLFLDALVAQTQDPLELRTQLLNILLAGRDTTASFLGWLFMLLAKDAGRYQKLRDIILAEFGTYENPIDITFARMKSCQYLQQCNNEALRLFPVVPVNSRVANKDTTLPRGGGKDGKSKIFVPKGTPVDYSVHVMHRRKDLWGEDANEFNPERWQGRKVGWEFLPFNGGPRICIGQQFALTGASYAIIRLLQRFDSMSYLGTEAKELHNLTLTSCNANGVRVRAHAVC</sequence>
<dbReference type="GO" id="GO:0020037">
    <property type="term" value="F:heme binding"/>
    <property type="evidence" value="ECO:0007669"/>
    <property type="project" value="InterPro"/>
</dbReference>
<dbReference type="PANTHER" id="PTHR24287:SF1">
    <property type="entry name" value="P450, PUTATIVE (EUROFUNG)-RELATED"/>
    <property type="match status" value="1"/>
</dbReference>
<keyword evidence="9" id="KW-0812">Transmembrane</keyword>
<organism evidence="10 11">
    <name type="scientific">Blumeria graminis f. sp. triticale</name>
    <dbReference type="NCBI Taxonomy" id="1689686"/>
    <lineage>
        <taxon>Eukaryota</taxon>
        <taxon>Fungi</taxon>
        <taxon>Dikarya</taxon>
        <taxon>Ascomycota</taxon>
        <taxon>Pezizomycotina</taxon>
        <taxon>Leotiomycetes</taxon>
        <taxon>Erysiphales</taxon>
        <taxon>Erysiphaceae</taxon>
        <taxon>Blumeria</taxon>
    </lineage>
</organism>
<dbReference type="PANTHER" id="PTHR24287">
    <property type="entry name" value="P450, PUTATIVE (EUROFUNG)-RELATED"/>
    <property type="match status" value="1"/>
</dbReference>
<dbReference type="AlphaFoldDB" id="A0A9W4D2J6"/>
<dbReference type="InterPro" id="IPR001128">
    <property type="entry name" value="Cyt_P450"/>
</dbReference>
<proteinExistence type="inferred from homology"/>